<gene>
    <name evidence="9" type="ORF">NIG5292_01759</name>
</gene>
<dbReference type="Gene3D" id="1.20.1600.10">
    <property type="entry name" value="Outer membrane efflux proteins (OEP)"/>
    <property type="match status" value="1"/>
</dbReference>
<evidence type="ECO:0000256" key="6">
    <source>
        <dbReference type="ARBA" id="ARBA00023136"/>
    </source>
</evidence>
<dbReference type="Pfam" id="PF02321">
    <property type="entry name" value="OEP"/>
    <property type="match status" value="2"/>
</dbReference>
<accession>A0A0U1NLU1</accession>
<evidence type="ECO:0000313" key="9">
    <source>
        <dbReference type="EMBL" id="CRK75705.1"/>
    </source>
</evidence>
<feature type="signal peptide" evidence="8">
    <location>
        <begin position="1"/>
        <end position="23"/>
    </location>
</feature>
<dbReference type="OrthoDB" id="7832865at2"/>
<dbReference type="AlphaFoldDB" id="A0A0U1NLU1"/>
<keyword evidence="3" id="KW-0813">Transport</keyword>
<evidence type="ECO:0000256" key="2">
    <source>
        <dbReference type="ARBA" id="ARBA00007613"/>
    </source>
</evidence>
<dbReference type="PANTHER" id="PTHR30026:SF20">
    <property type="entry name" value="OUTER MEMBRANE PROTEIN TOLC"/>
    <property type="match status" value="1"/>
</dbReference>
<evidence type="ECO:0000256" key="4">
    <source>
        <dbReference type="ARBA" id="ARBA00022452"/>
    </source>
</evidence>
<sequence length="460" mass="48172">MLFRPEITSCLVALGLVAGCAQAPTNGAYVSDAVGDILSSGPADVVNSAITVKLKDYQPSIKAAALSSSAYAGSQAAIEGAAQGVTVANSALAPQVSLQSQLGGVSEKDKTGTENTTGVSASLSVNKLIYDGGASVSGINAAFARVIAAEAQAEEAITGIVADMASAWIDLWQYQQRSALLAERSQEGRDIVQQMDRLVASGMVDKSSVASAKIQIHDLDIEELRLSERVNDAQSRLSKYLKHDGGAVARPSQIISLPTGKNAATAWQGNPALRGTAASIVVAEQDVQIAAAQKKPSVGLRAGVDSPMSETSSTDVALGLQLSWTLGDGGRRDAELAARKANLTREKQQFDTQKRETVAMLSQMMKTRASLLSSQSSIRAKNAEVLASRDTLKKQLATGQADLKRVIDAEIQALRTADRAIEIDAEIMKLDVSIAAQSGRLLSSFGIPAPQSNITKALDK</sequence>
<dbReference type="GO" id="GO:1990281">
    <property type="term" value="C:efflux pump complex"/>
    <property type="evidence" value="ECO:0007669"/>
    <property type="project" value="TreeGrafter"/>
</dbReference>
<evidence type="ECO:0000256" key="7">
    <source>
        <dbReference type="ARBA" id="ARBA00023237"/>
    </source>
</evidence>
<keyword evidence="5" id="KW-0812">Transmembrane</keyword>
<dbReference type="GO" id="GO:0015562">
    <property type="term" value="F:efflux transmembrane transporter activity"/>
    <property type="evidence" value="ECO:0007669"/>
    <property type="project" value="InterPro"/>
</dbReference>
<reference evidence="9 10" key="1">
    <citation type="submission" date="2015-04" db="EMBL/GenBank/DDBJ databases">
        <authorList>
            <person name="Syromyatnikov M.Y."/>
            <person name="Popov V.N."/>
        </authorList>
    </citation>
    <scope>NUCLEOTIDE SEQUENCE [LARGE SCALE GENOMIC DNA]</scope>
    <source>
        <strain evidence="9 10">CECT 5292</strain>
    </source>
</reference>
<dbReference type="InterPro" id="IPR051906">
    <property type="entry name" value="TolC-like"/>
</dbReference>
<keyword evidence="7" id="KW-0998">Cell outer membrane</keyword>
<comment type="subcellular location">
    <subcellularLocation>
        <location evidence="1">Cell outer membrane</location>
    </subcellularLocation>
</comment>
<keyword evidence="10" id="KW-1185">Reference proteome</keyword>
<dbReference type="SUPFAM" id="SSF56954">
    <property type="entry name" value="Outer membrane efflux proteins (OEP)"/>
    <property type="match status" value="1"/>
</dbReference>
<comment type="similarity">
    <text evidence="2">Belongs to the outer membrane factor (OMF) (TC 1.B.17) family.</text>
</comment>
<evidence type="ECO:0000256" key="5">
    <source>
        <dbReference type="ARBA" id="ARBA00022692"/>
    </source>
</evidence>
<dbReference type="STRING" id="282199.GCA_001049735_01758"/>
<protein>
    <submittedName>
        <fullName evidence="9">Type I secretion outer membrane protein, TolC family</fullName>
    </submittedName>
</protein>
<dbReference type="GO" id="GO:0009279">
    <property type="term" value="C:cell outer membrane"/>
    <property type="evidence" value="ECO:0007669"/>
    <property type="project" value="UniProtKB-SubCell"/>
</dbReference>
<keyword evidence="6" id="KW-0472">Membrane</keyword>
<keyword evidence="4" id="KW-1134">Transmembrane beta strand</keyword>
<dbReference type="PANTHER" id="PTHR30026">
    <property type="entry name" value="OUTER MEMBRANE PROTEIN TOLC"/>
    <property type="match status" value="1"/>
</dbReference>
<evidence type="ECO:0000313" key="10">
    <source>
        <dbReference type="Proteomes" id="UP000048949"/>
    </source>
</evidence>
<organism evidence="9 10">
    <name type="scientific">Nereida ignava</name>
    <dbReference type="NCBI Taxonomy" id="282199"/>
    <lineage>
        <taxon>Bacteria</taxon>
        <taxon>Pseudomonadati</taxon>
        <taxon>Pseudomonadota</taxon>
        <taxon>Alphaproteobacteria</taxon>
        <taxon>Rhodobacterales</taxon>
        <taxon>Roseobacteraceae</taxon>
        <taxon>Nereida</taxon>
    </lineage>
</organism>
<keyword evidence="8" id="KW-0732">Signal</keyword>
<dbReference type="RefSeq" id="WP_048599121.1">
    <property type="nucleotide sequence ID" value="NZ_CBFHGK010000003.1"/>
</dbReference>
<feature type="chain" id="PRO_5006712140" evidence="8">
    <location>
        <begin position="24"/>
        <end position="460"/>
    </location>
</feature>
<dbReference type="PROSITE" id="PS51257">
    <property type="entry name" value="PROKAR_LIPOPROTEIN"/>
    <property type="match status" value="1"/>
</dbReference>
<name>A0A0U1NLU1_9RHOB</name>
<dbReference type="GO" id="GO:0015288">
    <property type="term" value="F:porin activity"/>
    <property type="evidence" value="ECO:0007669"/>
    <property type="project" value="TreeGrafter"/>
</dbReference>
<proteinExistence type="inferred from homology"/>
<dbReference type="EMBL" id="CVQV01000008">
    <property type="protein sequence ID" value="CRK75705.1"/>
    <property type="molecule type" value="Genomic_DNA"/>
</dbReference>
<evidence type="ECO:0000256" key="8">
    <source>
        <dbReference type="SAM" id="SignalP"/>
    </source>
</evidence>
<evidence type="ECO:0000256" key="1">
    <source>
        <dbReference type="ARBA" id="ARBA00004442"/>
    </source>
</evidence>
<evidence type="ECO:0000256" key="3">
    <source>
        <dbReference type="ARBA" id="ARBA00022448"/>
    </source>
</evidence>
<dbReference type="Proteomes" id="UP000048949">
    <property type="component" value="Unassembled WGS sequence"/>
</dbReference>
<dbReference type="InterPro" id="IPR003423">
    <property type="entry name" value="OMP_efflux"/>
</dbReference>